<dbReference type="Pfam" id="PF01187">
    <property type="entry name" value="MIF"/>
    <property type="match status" value="1"/>
</dbReference>
<accession>A0A443SQF5</accession>
<dbReference type="GO" id="GO:0005615">
    <property type="term" value="C:extracellular space"/>
    <property type="evidence" value="ECO:0007669"/>
    <property type="project" value="UniProtKB-KW"/>
</dbReference>
<evidence type="ECO:0000256" key="2">
    <source>
        <dbReference type="ARBA" id="ARBA00005851"/>
    </source>
</evidence>
<proteinExistence type="inferred from homology"/>
<evidence type="ECO:0000256" key="11">
    <source>
        <dbReference type="ARBA" id="ARBA00041912"/>
    </source>
</evidence>
<comment type="catalytic activity">
    <reaction evidence="7">
        <text>L-dopachrome = 5,6-dihydroxyindole-2-carboxylate</text>
        <dbReference type="Rhea" id="RHEA:13041"/>
        <dbReference type="ChEBI" id="CHEBI:16875"/>
        <dbReference type="ChEBI" id="CHEBI:57509"/>
        <dbReference type="EC" id="5.3.3.12"/>
    </reaction>
</comment>
<evidence type="ECO:0000256" key="4">
    <source>
        <dbReference type="ARBA" id="ARBA00022525"/>
    </source>
</evidence>
<dbReference type="EC" id="5.3.3.12" evidence="8"/>
<reference evidence="13 14" key="1">
    <citation type="journal article" date="2018" name="Gigascience">
        <title>Genomes of trombidid mites reveal novel predicted allergens and laterally-transferred genes associated with secondary metabolism.</title>
        <authorList>
            <person name="Dong X."/>
            <person name="Chaisiri K."/>
            <person name="Xia D."/>
            <person name="Armstrong S.D."/>
            <person name="Fang Y."/>
            <person name="Donnelly M.J."/>
            <person name="Kadowaki T."/>
            <person name="McGarry J.W."/>
            <person name="Darby A.C."/>
            <person name="Makepeace B.L."/>
        </authorList>
    </citation>
    <scope>NUCLEOTIDE SEQUENCE [LARGE SCALE GENOMIC DNA]</scope>
    <source>
        <strain evidence="13">UoL-UT</strain>
    </source>
</reference>
<evidence type="ECO:0000256" key="1">
    <source>
        <dbReference type="ARBA" id="ARBA00004613"/>
    </source>
</evidence>
<dbReference type="GO" id="GO:0004167">
    <property type="term" value="F:dopachrome isomerase activity"/>
    <property type="evidence" value="ECO:0007669"/>
    <property type="project" value="UniProtKB-EC"/>
</dbReference>
<evidence type="ECO:0000256" key="12">
    <source>
        <dbReference type="ARBA" id="ARBA00042730"/>
    </source>
</evidence>
<evidence type="ECO:0000256" key="6">
    <source>
        <dbReference type="ARBA" id="ARBA00036735"/>
    </source>
</evidence>
<dbReference type="PANTHER" id="PTHR11954">
    <property type="entry name" value="D-DOPACHROME DECARBOXYLASE"/>
    <property type="match status" value="1"/>
</dbReference>
<protein>
    <recommendedName>
        <fullName evidence="12">L-dopachrome isomerase</fullName>
        <ecNumber evidence="9">5.3.2.1</ecNumber>
        <ecNumber evidence="8">5.3.3.12</ecNumber>
    </recommendedName>
    <alternativeName>
        <fullName evidence="10">L-dopachrome tautomerase</fullName>
    </alternativeName>
    <alternativeName>
        <fullName evidence="11">Phenylpyruvate tautomerase</fullName>
    </alternativeName>
</protein>
<dbReference type="Gene3D" id="3.30.429.10">
    <property type="entry name" value="Macrophage Migration Inhibitory Factor"/>
    <property type="match status" value="1"/>
</dbReference>
<evidence type="ECO:0000256" key="3">
    <source>
        <dbReference type="ARBA" id="ARBA00022514"/>
    </source>
</evidence>
<evidence type="ECO:0000313" key="14">
    <source>
        <dbReference type="Proteomes" id="UP000288716"/>
    </source>
</evidence>
<keyword evidence="3" id="KW-0202">Cytokine</keyword>
<comment type="subcellular location">
    <subcellularLocation>
        <location evidence="1">Secreted</location>
    </subcellularLocation>
</comment>
<dbReference type="AlphaFoldDB" id="A0A443SQF5"/>
<dbReference type="GO" id="GO:0050178">
    <property type="term" value="F:phenylpyruvate tautomerase activity"/>
    <property type="evidence" value="ECO:0007669"/>
    <property type="project" value="UniProtKB-EC"/>
</dbReference>
<comment type="similarity">
    <text evidence="2">Belongs to the MIF family.</text>
</comment>
<dbReference type="OrthoDB" id="255819at2759"/>
<comment type="catalytic activity">
    <reaction evidence="6">
        <text>3-phenylpyruvate = enol-phenylpyruvate</text>
        <dbReference type="Rhea" id="RHEA:17097"/>
        <dbReference type="ChEBI" id="CHEBI:16815"/>
        <dbReference type="ChEBI" id="CHEBI:18005"/>
        <dbReference type="EC" id="5.3.2.1"/>
    </reaction>
</comment>
<dbReference type="EC" id="5.3.2.1" evidence="9"/>
<comment type="caution">
    <text evidence="13">The sequence shown here is derived from an EMBL/GenBank/DDBJ whole genome shotgun (WGS) entry which is preliminary data.</text>
</comment>
<evidence type="ECO:0000256" key="8">
    <source>
        <dbReference type="ARBA" id="ARBA00038932"/>
    </source>
</evidence>
<evidence type="ECO:0000256" key="5">
    <source>
        <dbReference type="ARBA" id="ARBA00023235"/>
    </source>
</evidence>
<dbReference type="STRING" id="299467.A0A443SQF5"/>
<evidence type="ECO:0000313" key="13">
    <source>
        <dbReference type="EMBL" id="RWS29771.1"/>
    </source>
</evidence>
<dbReference type="InterPro" id="IPR014347">
    <property type="entry name" value="Tautomerase/MIF_sf"/>
</dbReference>
<evidence type="ECO:0000256" key="10">
    <source>
        <dbReference type="ARBA" id="ARBA00041631"/>
    </source>
</evidence>
<dbReference type="GO" id="GO:0005125">
    <property type="term" value="F:cytokine activity"/>
    <property type="evidence" value="ECO:0007669"/>
    <property type="project" value="UniProtKB-KW"/>
</dbReference>
<dbReference type="VEuPathDB" id="VectorBase:LDEU002268"/>
<organism evidence="13 14">
    <name type="scientific">Leptotrombidium deliense</name>
    <dbReference type="NCBI Taxonomy" id="299467"/>
    <lineage>
        <taxon>Eukaryota</taxon>
        <taxon>Metazoa</taxon>
        <taxon>Ecdysozoa</taxon>
        <taxon>Arthropoda</taxon>
        <taxon>Chelicerata</taxon>
        <taxon>Arachnida</taxon>
        <taxon>Acari</taxon>
        <taxon>Acariformes</taxon>
        <taxon>Trombidiformes</taxon>
        <taxon>Prostigmata</taxon>
        <taxon>Anystina</taxon>
        <taxon>Parasitengona</taxon>
        <taxon>Trombiculoidea</taxon>
        <taxon>Trombiculidae</taxon>
        <taxon>Leptotrombidium</taxon>
    </lineage>
</organism>
<gene>
    <name evidence="13" type="ORF">B4U80_00315</name>
</gene>
<evidence type="ECO:0000256" key="9">
    <source>
        <dbReference type="ARBA" id="ARBA00039086"/>
    </source>
</evidence>
<dbReference type="SUPFAM" id="SSF55331">
    <property type="entry name" value="Tautomerase/MIF"/>
    <property type="match status" value="1"/>
</dbReference>
<sequence>MPCLEVTTNVPKDKIPADFAKVTVDLIAKLLGKPASYVVVVIRSDATMSWAGDDSPAAVVHLTSIGQIDRAKNKKTSAALYPHFEKNLGISGERMYIMFHDMAGENVGYSGSTFG</sequence>
<keyword evidence="4" id="KW-0964">Secreted</keyword>
<keyword evidence="14" id="KW-1185">Reference proteome</keyword>
<evidence type="ECO:0000256" key="7">
    <source>
        <dbReference type="ARBA" id="ARBA00036823"/>
    </source>
</evidence>
<dbReference type="InterPro" id="IPR001398">
    <property type="entry name" value="Macrophage_inhib_fac"/>
</dbReference>
<dbReference type="PANTHER" id="PTHR11954:SF6">
    <property type="entry name" value="MACROPHAGE MIGRATION INHIBITORY FACTOR"/>
    <property type="match status" value="1"/>
</dbReference>
<keyword evidence="5" id="KW-0413">Isomerase</keyword>
<name>A0A443SQF5_9ACAR</name>
<dbReference type="EMBL" id="NCKV01000776">
    <property type="protein sequence ID" value="RWS29771.1"/>
    <property type="molecule type" value="Genomic_DNA"/>
</dbReference>
<dbReference type="Proteomes" id="UP000288716">
    <property type="component" value="Unassembled WGS sequence"/>
</dbReference>